<evidence type="ECO:0000259" key="2">
    <source>
        <dbReference type="Pfam" id="PF18962"/>
    </source>
</evidence>
<dbReference type="InterPro" id="IPR011047">
    <property type="entry name" value="Quinoprotein_ADH-like_sf"/>
</dbReference>
<proteinExistence type="predicted"/>
<name>A0A098SB96_9BACT</name>
<dbReference type="AlphaFoldDB" id="A0A098SB96"/>
<evidence type="ECO:0000313" key="3">
    <source>
        <dbReference type="EMBL" id="KGE89436.1"/>
    </source>
</evidence>
<dbReference type="Gene3D" id="2.80.10.50">
    <property type="match status" value="2"/>
</dbReference>
<keyword evidence="4" id="KW-1185">Reference proteome</keyword>
<dbReference type="SUPFAM" id="SSF63829">
    <property type="entry name" value="Calcium-dependent phosphotriesterase"/>
    <property type="match status" value="1"/>
</dbReference>
<organism evidence="3 4">
    <name type="scientific">Phaeodactylibacter xiamenensis</name>
    <dbReference type="NCBI Taxonomy" id="1524460"/>
    <lineage>
        <taxon>Bacteria</taxon>
        <taxon>Pseudomonadati</taxon>
        <taxon>Bacteroidota</taxon>
        <taxon>Saprospiria</taxon>
        <taxon>Saprospirales</taxon>
        <taxon>Haliscomenobacteraceae</taxon>
        <taxon>Phaeodactylibacter</taxon>
    </lineage>
</organism>
<dbReference type="NCBIfam" id="TIGR04183">
    <property type="entry name" value="Por_Secre_tail"/>
    <property type="match status" value="1"/>
</dbReference>
<reference evidence="3 4" key="1">
    <citation type="journal article" date="2014" name="Int. J. Syst. Evol. Microbiol.">
        <title>Phaeodactylibacter xiamenensis gen. nov., sp. nov., a member of the family Saprospiraceae isolated from the marine alga Phaeodactylum tricornutum.</title>
        <authorList>
            <person name="Chen Z.Jr."/>
            <person name="Lei X."/>
            <person name="Lai Q."/>
            <person name="Li Y."/>
            <person name="Zhang B."/>
            <person name="Zhang J."/>
            <person name="Zhang H."/>
            <person name="Yang L."/>
            <person name="Zheng W."/>
            <person name="Tian Y."/>
            <person name="Yu Z."/>
            <person name="Xu H.Jr."/>
            <person name="Zheng T."/>
        </authorList>
    </citation>
    <scope>NUCLEOTIDE SEQUENCE [LARGE SCALE GENOMIC DNA]</scope>
    <source>
        <strain evidence="3 4">KD52</strain>
    </source>
</reference>
<dbReference type="OrthoDB" id="9811934at2"/>
<dbReference type="PANTHER" id="PTHR35580">
    <property type="entry name" value="CELL SURFACE GLYCOPROTEIN (S-LAYER PROTEIN)-LIKE PROTEIN"/>
    <property type="match status" value="1"/>
</dbReference>
<dbReference type="SUPFAM" id="SSF50998">
    <property type="entry name" value="Quinoprotein alcohol dehydrogenase-like"/>
    <property type="match status" value="1"/>
</dbReference>
<dbReference type="RefSeq" id="WP_044216585.1">
    <property type="nucleotide sequence ID" value="NZ_JBKAGJ010000019.1"/>
</dbReference>
<dbReference type="InterPro" id="IPR052918">
    <property type="entry name" value="Motility_Chemotaxis_Reg"/>
</dbReference>
<keyword evidence="1" id="KW-0732">Signal</keyword>
<dbReference type="Pfam" id="PF18962">
    <property type="entry name" value="Por_Secre_tail"/>
    <property type="match status" value="1"/>
</dbReference>
<accession>A0A098SB96</accession>
<feature type="chain" id="PRO_5012678076" description="Secretion system C-terminal sorting domain-containing protein" evidence="1">
    <location>
        <begin position="16"/>
        <end position="537"/>
    </location>
</feature>
<dbReference type="STRING" id="1524460.IX84_03765"/>
<protein>
    <recommendedName>
        <fullName evidence="2">Secretion system C-terminal sorting domain-containing protein</fullName>
    </recommendedName>
</protein>
<comment type="caution">
    <text evidence="3">The sequence shown here is derived from an EMBL/GenBank/DDBJ whole genome shotgun (WGS) entry which is preliminary data.</text>
</comment>
<evidence type="ECO:0000313" key="4">
    <source>
        <dbReference type="Proteomes" id="UP000029736"/>
    </source>
</evidence>
<feature type="signal peptide" evidence="1">
    <location>
        <begin position="1"/>
        <end position="15"/>
    </location>
</feature>
<gene>
    <name evidence="3" type="ORF">IX84_03765</name>
</gene>
<dbReference type="PANTHER" id="PTHR35580:SF1">
    <property type="entry name" value="PHYTASE-LIKE DOMAIN-CONTAINING PROTEIN"/>
    <property type="match status" value="1"/>
</dbReference>
<sequence>MKTLCLLLLFGPVLAFSQTWPLLRTVDGDNFESVDALLPLQNGETIIAGTYFGSSAFPDGTPSSGKADLFLAGYDANGDLNWFLEGGDQENETVSGLAELPNGDIAIAGSYWFSLPLGDTILTTGSSVRSLFVARFTPQGHLVWAKRLSGDGLKDIADVGVLPDSSIVIAGFFRNTLELGDSTLVTEAEPGSTSLFVAAYAPDGQLRWVTQAGGEDDLRITAMAVDPEGQIGVGGNFNGVSQLAGTTLDAGFFNQDVFLAAFSPTGIPLWARDLGGVIDDNLQDVAIDTAGNLYATGNIIGVMNLSEEISIESSNGNDDCFLVKYSADGTPLWGRALGGPDVQDGLSVAVQRDFVVIGGGFQGSIGWDGLSADVGEDGIIWGLIAAFTPDGDARWLRTLPTNDFGLIECLAFSSDQQLYAGGSFGNTGAFNGETIPSDGPNSGFWGRLSDLLSPIPMDAEAEATPIVAFPNPTKGEVQLTNIPMEATVSIFNAMGQCVQPSAPANRPVDLSHLPEGWYVLRVKNELGAIRTLRVLKQ</sequence>
<dbReference type="EMBL" id="JPOS01000010">
    <property type="protein sequence ID" value="KGE89436.1"/>
    <property type="molecule type" value="Genomic_DNA"/>
</dbReference>
<evidence type="ECO:0000256" key="1">
    <source>
        <dbReference type="SAM" id="SignalP"/>
    </source>
</evidence>
<dbReference type="InterPro" id="IPR026444">
    <property type="entry name" value="Secre_tail"/>
</dbReference>
<feature type="domain" description="Secretion system C-terminal sorting" evidence="2">
    <location>
        <begin position="469"/>
        <end position="526"/>
    </location>
</feature>
<dbReference type="Proteomes" id="UP000029736">
    <property type="component" value="Unassembled WGS sequence"/>
</dbReference>